<evidence type="ECO:0000256" key="7">
    <source>
        <dbReference type="ARBA" id="ARBA00022821"/>
    </source>
</evidence>
<comment type="subcellular location">
    <subcellularLocation>
        <location evidence="1">Secreted</location>
    </subcellularLocation>
</comment>
<sequence>MRTNHMLLAVIALLLVSSGVMAKVSTRCKQHRSVIMYPAKRCDPQSCKTNCAKQYNHGVGTCMYPNGCDCEYCGLDDHSRHSTKKSDKVAM</sequence>
<reference evidence="9" key="1">
    <citation type="submission" date="2020-07" db="EMBL/GenBank/DDBJ databases">
        <title>Genome sequence and genetic diversity analysis of an under-domesticated orphan crop, white fonio (Digitaria exilis).</title>
        <authorList>
            <person name="Bennetzen J.L."/>
            <person name="Chen S."/>
            <person name="Ma X."/>
            <person name="Wang X."/>
            <person name="Yssel A.E.J."/>
            <person name="Chaluvadi S.R."/>
            <person name="Johnson M."/>
            <person name="Gangashetty P."/>
            <person name="Hamidou F."/>
            <person name="Sanogo M.D."/>
            <person name="Zwaenepoel A."/>
            <person name="Wallace J."/>
            <person name="Van De Peer Y."/>
            <person name="Van Deynze A."/>
        </authorList>
    </citation>
    <scope>NUCLEOTIDE SEQUENCE</scope>
    <source>
        <tissue evidence="9">Leaves</tissue>
    </source>
</reference>
<dbReference type="Proteomes" id="UP000636709">
    <property type="component" value="Unassembled WGS sequence"/>
</dbReference>
<evidence type="ECO:0000313" key="10">
    <source>
        <dbReference type="Proteomes" id="UP000636709"/>
    </source>
</evidence>
<dbReference type="EMBL" id="JACEFO010001619">
    <property type="protein sequence ID" value="KAF8730225.1"/>
    <property type="molecule type" value="Genomic_DNA"/>
</dbReference>
<evidence type="ECO:0000313" key="9">
    <source>
        <dbReference type="EMBL" id="KAF8730225.1"/>
    </source>
</evidence>
<dbReference type="PANTHER" id="PTHR34783">
    <property type="entry name" value="DEFENSIN-LIKE PROTEIN 144-RELATED"/>
    <property type="match status" value="1"/>
</dbReference>
<keyword evidence="3" id="KW-0964">Secreted</keyword>
<gene>
    <name evidence="9" type="ORF">HU200_017203</name>
</gene>
<evidence type="ECO:0000256" key="3">
    <source>
        <dbReference type="ARBA" id="ARBA00022525"/>
    </source>
</evidence>
<dbReference type="GO" id="GO:0050832">
    <property type="term" value="P:defense response to fungus"/>
    <property type="evidence" value="ECO:0007669"/>
    <property type="project" value="UniProtKB-KW"/>
</dbReference>
<evidence type="ECO:0000256" key="5">
    <source>
        <dbReference type="ARBA" id="ARBA00022577"/>
    </source>
</evidence>
<proteinExistence type="inferred from homology"/>
<evidence type="ECO:0000256" key="4">
    <source>
        <dbReference type="ARBA" id="ARBA00022529"/>
    </source>
</evidence>
<evidence type="ECO:0000256" key="2">
    <source>
        <dbReference type="ARBA" id="ARBA00006722"/>
    </source>
</evidence>
<feature type="chain" id="PRO_5032583465" evidence="8">
    <location>
        <begin position="23"/>
        <end position="91"/>
    </location>
</feature>
<evidence type="ECO:0000256" key="6">
    <source>
        <dbReference type="ARBA" id="ARBA00022729"/>
    </source>
</evidence>
<dbReference type="GO" id="GO:0005576">
    <property type="term" value="C:extracellular region"/>
    <property type="evidence" value="ECO:0007669"/>
    <property type="project" value="UniProtKB-SubCell"/>
</dbReference>
<keyword evidence="5" id="KW-0295">Fungicide</keyword>
<comment type="caution">
    <text evidence="9">The sequence shown here is derived from an EMBL/GenBank/DDBJ whole genome shotgun (WGS) entry which is preliminary data.</text>
</comment>
<keyword evidence="6 8" id="KW-0732">Signal</keyword>
<dbReference type="GO" id="GO:0031640">
    <property type="term" value="P:killing of cells of another organism"/>
    <property type="evidence" value="ECO:0007669"/>
    <property type="project" value="UniProtKB-KW"/>
</dbReference>
<comment type="similarity">
    <text evidence="2">Belongs to the DEFL family.</text>
</comment>
<name>A0A835F6Y5_9POAL</name>
<evidence type="ECO:0000256" key="1">
    <source>
        <dbReference type="ARBA" id="ARBA00004613"/>
    </source>
</evidence>
<dbReference type="InterPro" id="IPR010851">
    <property type="entry name" value="DEFL"/>
</dbReference>
<evidence type="ECO:0000256" key="8">
    <source>
        <dbReference type="SAM" id="SignalP"/>
    </source>
</evidence>
<protein>
    <submittedName>
        <fullName evidence="9">Uncharacterized protein</fullName>
    </submittedName>
</protein>
<keyword evidence="4" id="KW-0929">Antimicrobial</keyword>
<feature type="signal peptide" evidence="8">
    <location>
        <begin position="1"/>
        <end position="22"/>
    </location>
</feature>
<organism evidence="9 10">
    <name type="scientific">Digitaria exilis</name>
    <dbReference type="NCBI Taxonomy" id="1010633"/>
    <lineage>
        <taxon>Eukaryota</taxon>
        <taxon>Viridiplantae</taxon>
        <taxon>Streptophyta</taxon>
        <taxon>Embryophyta</taxon>
        <taxon>Tracheophyta</taxon>
        <taxon>Spermatophyta</taxon>
        <taxon>Magnoliopsida</taxon>
        <taxon>Liliopsida</taxon>
        <taxon>Poales</taxon>
        <taxon>Poaceae</taxon>
        <taxon>PACMAD clade</taxon>
        <taxon>Panicoideae</taxon>
        <taxon>Panicodae</taxon>
        <taxon>Paniceae</taxon>
        <taxon>Anthephorinae</taxon>
        <taxon>Digitaria</taxon>
    </lineage>
</organism>
<keyword evidence="7" id="KW-0611">Plant defense</keyword>
<dbReference type="PANTHER" id="PTHR34783:SF1">
    <property type="entry name" value="DEFENSIN-LIKE PROTEIN 144-RELATED"/>
    <property type="match status" value="1"/>
</dbReference>
<keyword evidence="10" id="KW-1185">Reference proteome</keyword>
<dbReference type="AlphaFoldDB" id="A0A835F6Y5"/>
<accession>A0A835F6Y5</accession>